<reference evidence="4" key="1">
    <citation type="submission" date="2019-04" db="EMBL/GenBank/DDBJ databases">
        <title>Evolution of Biomass-Degrading Anaerobic Consortia Revealed by Metagenomics.</title>
        <authorList>
            <person name="Peng X."/>
        </authorList>
    </citation>
    <scope>NUCLEOTIDE SEQUENCE</scope>
    <source>
        <strain evidence="4">SIG18</strain>
    </source>
</reference>
<evidence type="ECO:0000313" key="5">
    <source>
        <dbReference type="Proteomes" id="UP000783037"/>
    </source>
</evidence>
<protein>
    <submittedName>
        <fullName evidence="4">Cobaltochelatase subunit CobN</fullName>
    </submittedName>
</protein>
<keyword evidence="2" id="KW-1133">Transmembrane helix</keyword>
<name>A0A8T3V9G3_9EURY</name>
<feature type="region of interest" description="Disordered" evidence="1">
    <location>
        <begin position="1571"/>
        <end position="1652"/>
    </location>
</feature>
<dbReference type="CDD" id="cd10150">
    <property type="entry name" value="CobN_like"/>
    <property type="match status" value="1"/>
</dbReference>
<comment type="caution">
    <text evidence="4">The sequence shown here is derived from an EMBL/GenBank/DDBJ whole genome shotgun (WGS) entry which is preliminary data.</text>
</comment>
<dbReference type="PANTHER" id="PTHR44119:SF4">
    <property type="entry name" value="AEROBIC COBALTOCHELATASE SUBUNIT COBN"/>
    <property type="match status" value="1"/>
</dbReference>
<feature type="compositionally biased region" description="Low complexity" evidence="1">
    <location>
        <begin position="1602"/>
        <end position="1624"/>
    </location>
</feature>
<evidence type="ECO:0000313" key="4">
    <source>
        <dbReference type="EMBL" id="MBE6501479.1"/>
    </source>
</evidence>
<sequence length="1714" mass="191389">MFKNKRFYLAIFAILIIILSSQVVFALENDTDTSIEDNQFIGSDNDLIDDDIVVEDCTESGGHTSDGLNSDNLLESTSENTVSSQKNYTLFFISDNPGTNILDAASQELFNGSDFKNVNIIVRSGEQIKTMDELELVNLLYKSDAFIGEWISTDVDAVLTSAVEKYPDVAQKQVFLILEPPSGNLNSGSSSINLIKQNTINYNKIFSSFTTEDIITYFSNTQRGTSYEDIERYIRGDGAVFNKMLNDLVLYKDINDKNSMKNQILYLLNYLGADVNYEGPNFTGSYLYGIYRERWFSLDEYIATYFNSSNTRTVGILESTMYVSSQQLHPTYAIIKSLEDKGYNVIPVFAAGGTAEQLRVMVESFTSAGSNISGFLANSSNYEMYVDAIISMVAYGVGGENFTKTIDFFEELNVPVFRAVHSDYVSNEQWELGSTGLTTEKSDKWWHVAIAEAQGIIDATFIGGISSYISNLTGARIVTYIPHERNIDLLTDRVDSWVDLKYAENGEKVLSIIYYNYPPGKQNIGSSYLDTITSIYNILYTLKAAGYTVEDLPNNVSELEDMILRCGINVANWAPGELEKLANQSGVTLLPVSEYTEWFNSLEDIIKLQVREGPVAYIGELARRSVELNYTVTIGDTIDDWLNQVTSLLPDDKAADAKIVLNKIVGALKNYTNTHDIKYFQLFQQYFAEFKQLNVSGLNGWGDSPGTVMVVNRNGVDYFVIPGLTFGNIFIAPEPQRGWEADISNLYHCTAVAPTHQYLAAYYYMQKYYSNAMVFVGRHATHEWLPGKEILLSATDYGSVVVGDVPQLYFYISDGLGEAIQAKRRGFAVLISHLTSPMSYTHLYGNLTISVNLVNYYYNTENAELKAEFAQQIRNFIIDQDYSRNLGLSVDEVANLTDDVLVKKLDTFLKSLQDVLYPLGLHALGQYWTEKDLVSTVSVMLSFDFETELGETNLFDELSHIYYSKDYDALSSFEREVILNKSYDICRALIYWDVDVVYSTLVAENNLYENTKVLACLQLAKKYIGLINESVTNELNSMLNGLNGKYIPISAGGEVILNPIVLPTGRNMYQDQSQELPTQDAWNYAKTLALLTLSGLNDTTEKVIMGIWCVETARDDGALVASVLYLLGMKPVWSDSPSAGYFIDDEDDPDHDHGEIGQKTKSMPEYILLEDLTRPEGWDKKRIDVTVITSGLFRDLYSSQSILLDNAFRVALARSYNTIVRNSTLMRSQYGKQIKEAINFVMEGIGYYGVSSESLDDNYVAKHWVEDCIYYLSQGYNATTAGEYAITRIFAPPNGDYGAGISKLVSMSWTWNDTSELADFYLGRMGNMYSKNYWGDTNPLVFLRALSNSDTIVTSRNTNQYGVLDNDDFFDYWGGLSMTVEKISGKTPNMNVLMYANKDKAYIASLEEVMYQEIASRYDNPEWIKGMMAEGYSGARYMSNKFVTNLYGWQVTRPSAVSDALWNRVYNTYYNDKYNIGVTDWLKSGNNAYSLISMSGTMLTAIQEGYWNADEGTIRNIANTWAQATVQNGVACCDCSCGNIAMMQWAVQYVNPDILAQLLPKLYQATQNPVFSDNTQSTVPPENPDNSQNPKEASSNNPVEGSTSSATIATNSSSTTTNQATAQNGENAQGEAFSNVGAGSESVQAGSSSVEGADVKKSVEINPITSQSASEVGLSIIAVIGILCLIGVIALGYFRNRDEEEEIKDLDKLYNEKI</sequence>
<feature type="domain" description="CobN/magnesium chelatase" evidence="3">
    <location>
        <begin position="258"/>
        <end position="611"/>
    </location>
</feature>
<dbReference type="RefSeq" id="WP_303738586.1">
    <property type="nucleotide sequence ID" value="NZ_SUTK01000010.1"/>
</dbReference>
<dbReference type="Proteomes" id="UP000783037">
    <property type="component" value="Unassembled WGS sequence"/>
</dbReference>
<proteinExistence type="predicted"/>
<keyword evidence="2" id="KW-0812">Transmembrane</keyword>
<evidence type="ECO:0000259" key="3">
    <source>
        <dbReference type="Pfam" id="PF02514"/>
    </source>
</evidence>
<feature type="compositionally biased region" description="Polar residues" evidence="1">
    <location>
        <begin position="1641"/>
        <end position="1650"/>
    </location>
</feature>
<evidence type="ECO:0000256" key="1">
    <source>
        <dbReference type="SAM" id="MobiDB-lite"/>
    </source>
</evidence>
<dbReference type="EMBL" id="SUTK01000010">
    <property type="protein sequence ID" value="MBE6501479.1"/>
    <property type="molecule type" value="Genomic_DNA"/>
</dbReference>
<evidence type="ECO:0000256" key="2">
    <source>
        <dbReference type="SAM" id="Phobius"/>
    </source>
</evidence>
<accession>A0A8T3V9G3</accession>
<feature type="compositionally biased region" description="Polar residues" evidence="1">
    <location>
        <begin position="1571"/>
        <end position="1601"/>
    </location>
</feature>
<feature type="domain" description="CobN/magnesium chelatase" evidence="3">
    <location>
        <begin position="682"/>
        <end position="1513"/>
    </location>
</feature>
<dbReference type="Pfam" id="PF02514">
    <property type="entry name" value="CobN-Mg_chel"/>
    <property type="match status" value="2"/>
</dbReference>
<gene>
    <name evidence="4" type="ORF">E7Z79_03455</name>
</gene>
<feature type="transmembrane region" description="Helical" evidence="2">
    <location>
        <begin position="1672"/>
        <end position="1694"/>
    </location>
</feature>
<dbReference type="InterPro" id="IPR003672">
    <property type="entry name" value="CobN/Mg_chltase"/>
</dbReference>
<dbReference type="PANTHER" id="PTHR44119">
    <property type="entry name" value="MAGNESIUM-CHELATASE SUBUNIT CHLH, CHLOROPLASTIC"/>
    <property type="match status" value="1"/>
</dbReference>
<keyword evidence="2" id="KW-0472">Membrane</keyword>
<organism evidence="4 5">
    <name type="scientific">Methanobrevibacter thaueri</name>
    <dbReference type="NCBI Taxonomy" id="190975"/>
    <lineage>
        <taxon>Archaea</taxon>
        <taxon>Methanobacteriati</taxon>
        <taxon>Methanobacteriota</taxon>
        <taxon>Methanomada group</taxon>
        <taxon>Methanobacteria</taxon>
        <taxon>Methanobacteriales</taxon>
        <taxon>Methanobacteriaceae</taxon>
        <taxon>Methanobrevibacter</taxon>
    </lineage>
</organism>